<evidence type="ECO:0000256" key="8">
    <source>
        <dbReference type="ARBA" id="ARBA00023053"/>
    </source>
</evidence>
<feature type="transmembrane region" description="Helical" evidence="14">
    <location>
        <begin position="225"/>
        <end position="249"/>
    </location>
</feature>
<dbReference type="InterPro" id="IPR038377">
    <property type="entry name" value="Na/Glc_symporter_sf"/>
</dbReference>
<dbReference type="InterPro" id="IPR001734">
    <property type="entry name" value="Na/solute_symporter"/>
</dbReference>
<dbReference type="Gene3D" id="1.20.1730.10">
    <property type="entry name" value="Sodium/glucose cotransporter"/>
    <property type="match status" value="1"/>
</dbReference>
<keyword evidence="6" id="KW-0769">Symport</keyword>
<feature type="transmembrane region" description="Helical" evidence="14">
    <location>
        <begin position="153"/>
        <end position="171"/>
    </location>
</feature>
<keyword evidence="9" id="KW-0406">Ion transport</keyword>
<evidence type="ECO:0000256" key="1">
    <source>
        <dbReference type="ARBA" id="ARBA00004651"/>
    </source>
</evidence>
<dbReference type="CDD" id="cd10322">
    <property type="entry name" value="SLC5sbd"/>
    <property type="match status" value="1"/>
</dbReference>
<dbReference type="Pfam" id="PF00474">
    <property type="entry name" value="SSF"/>
    <property type="match status" value="1"/>
</dbReference>
<keyword evidence="10 14" id="KW-0472">Membrane</keyword>
<feature type="transmembrane region" description="Helical" evidence="14">
    <location>
        <begin position="183"/>
        <end position="205"/>
    </location>
</feature>
<keyword evidence="5 14" id="KW-0812">Transmembrane</keyword>
<evidence type="ECO:0000256" key="2">
    <source>
        <dbReference type="ARBA" id="ARBA00006434"/>
    </source>
</evidence>
<evidence type="ECO:0000256" key="10">
    <source>
        <dbReference type="ARBA" id="ARBA00023136"/>
    </source>
</evidence>
<dbReference type="PANTHER" id="PTHR48086:SF3">
    <property type="entry name" value="SODIUM_PROLINE SYMPORTER"/>
    <property type="match status" value="1"/>
</dbReference>
<evidence type="ECO:0000256" key="4">
    <source>
        <dbReference type="ARBA" id="ARBA00022475"/>
    </source>
</evidence>
<dbReference type="RefSeq" id="WP_099258702.1">
    <property type="nucleotide sequence ID" value="NZ_NIZW01000001.1"/>
</dbReference>
<keyword evidence="7 14" id="KW-1133">Transmembrane helix</keyword>
<name>A0A2G1WD78_9BACT</name>
<dbReference type="EMBL" id="NIZW01000001">
    <property type="protein sequence ID" value="PHQ37003.1"/>
    <property type="molecule type" value="Genomic_DNA"/>
</dbReference>
<feature type="transmembrane region" description="Helical" evidence="14">
    <location>
        <begin position="360"/>
        <end position="380"/>
    </location>
</feature>
<comment type="catalytic activity">
    <reaction evidence="12">
        <text>L-proline(in) + Na(+)(in) = L-proline(out) + Na(+)(out)</text>
        <dbReference type="Rhea" id="RHEA:28967"/>
        <dbReference type="ChEBI" id="CHEBI:29101"/>
        <dbReference type="ChEBI" id="CHEBI:60039"/>
    </reaction>
</comment>
<feature type="transmembrane region" description="Helical" evidence="14">
    <location>
        <begin position="414"/>
        <end position="433"/>
    </location>
</feature>
<feature type="transmembrane region" description="Helical" evidence="14">
    <location>
        <begin position="81"/>
        <end position="100"/>
    </location>
</feature>
<dbReference type="InterPro" id="IPR050277">
    <property type="entry name" value="Sodium:Solute_Symporter"/>
</dbReference>
<gene>
    <name evidence="15" type="ORF">CEE69_01100</name>
</gene>
<reference evidence="15 16" key="1">
    <citation type="submission" date="2017-06" db="EMBL/GenBank/DDBJ databases">
        <title>Description of Rhodopirellula bahusiensis sp. nov.</title>
        <authorList>
            <person name="Kizina J."/>
            <person name="Harder J."/>
        </authorList>
    </citation>
    <scope>NUCLEOTIDE SEQUENCE [LARGE SCALE GENOMIC DNA]</scope>
    <source>
        <strain evidence="15 16">SWK21</strain>
    </source>
</reference>
<organism evidence="15 16">
    <name type="scientific">Rhodopirellula bahusiensis</name>
    <dbReference type="NCBI Taxonomy" id="2014065"/>
    <lineage>
        <taxon>Bacteria</taxon>
        <taxon>Pseudomonadati</taxon>
        <taxon>Planctomycetota</taxon>
        <taxon>Planctomycetia</taxon>
        <taxon>Pirellulales</taxon>
        <taxon>Pirellulaceae</taxon>
        <taxon>Rhodopirellula</taxon>
    </lineage>
</organism>
<evidence type="ECO:0000256" key="5">
    <source>
        <dbReference type="ARBA" id="ARBA00022692"/>
    </source>
</evidence>
<sequence length="582" mass="64000">MSFLGIHFNDLLVLAGYFSLILYLGVFLGAKKTKNLGDFFVAGGQWGPLVSFVFVFASAIAGNEAVVVSGQSYTSGLSGVWYWWSFLFATPVYYLFSIYYRRARVYNLAEFLEMRYSRGVAALYAIIATVVCVLFIGMFVLAIAKILAGFTELPLSVCVWSISGVVAAYVFSGGMMSALLTDLLQGVMCLLILGFVMLPFVWNASGGYETLRALPASTWDFTGEGMTMSTVIALNVSALAGGIAAPWIYNWIAVSKDERTATQCAWGHLWKRIVTLLFAIYGILFATLVPEMSDPELAWGIVMKQVLPIGVGVVGMMIASFFAAAMSSADTYATTSSALSIDYLYRKVVSPGKTPEHYLMAARCWAVASIFVAAMSTFWFDNIKDYVKLCMALLSFLGIPIYFGVVWRRANTTGMWLSLILGIASHQIIYRLMTGNGRYFADADAAFATSVFVPTILSLAGMYFGCLLGATQPKQQLDRFYATMNTPIGDEQRLVDAGIRLPAFVDAGLADDLHERIDETELNRITEVCSQDKWFGADSNIELSRSSFPGWYRRGFVMVAASCVGLVVGTWLLTRILFVWNT</sequence>
<protein>
    <recommendedName>
        <fullName evidence="17">Sodium:solute symporter</fullName>
    </recommendedName>
</protein>
<dbReference type="GeneID" id="90606897"/>
<dbReference type="GO" id="GO:0005886">
    <property type="term" value="C:plasma membrane"/>
    <property type="evidence" value="ECO:0007669"/>
    <property type="project" value="UniProtKB-SubCell"/>
</dbReference>
<evidence type="ECO:0000256" key="6">
    <source>
        <dbReference type="ARBA" id="ARBA00022847"/>
    </source>
</evidence>
<evidence type="ECO:0008006" key="17">
    <source>
        <dbReference type="Google" id="ProtNLM"/>
    </source>
</evidence>
<evidence type="ECO:0000256" key="7">
    <source>
        <dbReference type="ARBA" id="ARBA00022989"/>
    </source>
</evidence>
<comment type="caution">
    <text evidence="15">The sequence shown here is derived from an EMBL/GenBank/DDBJ whole genome shotgun (WGS) entry which is preliminary data.</text>
</comment>
<dbReference type="PROSITE" id="PS50283">
    <property type="entry name" value="NA_SOLUT_SYMP_3"/>
    <property type="match status" value="1"/>
</dbReference>
<comment type="similarity">
    <text evidence="2 13">Belongs to the sodium:solute symporter (SSF) (TC 2.A.21) family.</text>
</comment>
<keyword evidence="11" id="KW-0739">Sodium transport</keyword>
<dbReference type="GO" id="GO:0006814">
    <property type="term" value="P:sodium ion transport"/>
    <property type="evidence" value="ECO:0007669"/>
    <property type="project" value="UniProtKB-KW"/>
</dbReference>
<keyword evidence="3" id="KW-0813">Transport</keyword>
<evidence type="ECO:0000256" key="13">
    <source>
        <dbReference type="RuleBase" id="RU362091"/>
    </source>
</evidence>
<feature type="transmembrane region" description="Helical" evidence="14">
    <location>
        <begin position="39"/>
        <end position="61"/>
    </location>
</feature>
<dbReference type="OrthoDB" id="223206at2"/>
<evidence type="ECO:0000256" key="12">
    <source>
        <dbReference type="ARBA" id="ARBA00033708"/>
    </source>
</evidence>
<evidence type="ECO:0000313" key="16">
    <source>
        <dbReference type="Proteomes" id="UP000225740"/>
    </source>
</evidence>
<evidence type="ECO:0000313" key="15">
    <source>
        <dbReference type="EMBL" id="PHQ37003.1"/>
    </source>
</evidence>
<dbReference type="AlphaFoldDB" id="A0A2G1WD78"/>
<feature type="transmembrane region" description="Helical" evidence="14">
    <location>
        <begin position="309"/>
        <end position="329"/>
    </location>
</feature>
<feature type="transmembrane region" description="Helical" evidence="14">
    <location>
        <begin position="386"/>
        <end position="407"/>
    </location>
</feature>
<dbReference type="Proteomes" id="UP000225740">
    <property type="component" value="Unassembled WGS sequence"/>
</dbReference>
<accession>A0A2G1WD78</accession>
<dbReference type="PANTHER" id="PTHR48086">
    <property type="entry name" value="SODIUM/PROLINE SYMPORTER-RELATED"/>
    <property type="match status" value="1"/>
</dbReference>
<proteinExistence type="inferred from homology"/>
<keyword evidence="16" id="KW-1185">Reference proteome</keyword>
<evidence type="ECO:0000256" key="11">
    <source>
        <dbReference type="ARBA" id="ARBA00023201"/>
    </source>
</evidence>
<keyword evidence="4" id="KW-1003">Cell membrane</keyword>
<feature type="transmembrane region" description="Helical" evidence="14">
    <location>
        <begin position="269"/>
        <end position="289"/>
    </location>
</feature>
<comment type="subcellular location">
    <subcellularLocation>
        <location evidence="1">Cell membrane</location>
        <topology evidence="1">Multi-pass membrane protein</topology>
    </subcellularLocation>
</comment>
<dbReference type="GO" id="GO:0015293">
    <property type="term" value="F:symporter activity"/>
    <property type="evidence" value="ECO:0007669"/>
    <property type="project" value="UniProtKB-KW"/>
</dbReference>
<evidence type="ECO:0000256" key="9">
    <source>
        <dbReference type="ARBA" id="ARBA00023065"/>
    </source>
</evidence>
<feature type="transmembrane region" description="Helical" evidence="14">
    <location>
        <begin position="6"/>
        <end position="27"/>
    </location>
</feature>
<feature type="transmembrane region" description="Helical" evidence="14">
    <location>
        <begin position="555"/>
        <end position="580"/>
    </location>
</feature>
<feature type="transmembrane region" description="Helical" evidence="14">
    <location>
        <begin position="445"/>
        <end position="470"/>
    </location>
</feature>
<evidence type="ECO:0000256" key="14">
    <source>
        <dbReference type="SAM" id="Phobius"/>
    </source>
</evidence>
<evidence type="ECO:0000256" key="3">
    <source>
        <dbReference type="ARBA" id="ARBA00022448"/>
    </source>
</evidence>
<feature type="transmembrane region" description="Helical" evidence="14">
    <location>
        <begin position="121"/>
        <end position="147"/>
    </location>
</feature>
<keyword evidence="8" id="KW-0915">Sodium</keyword>